<organism evidence="1 2">
    <name type="scientific">Halteria grandinella</name>
    <dbReference type="NCBI Taxonomy" id="5974"/>
    <lineage>
        <taxon>Eukaryota</taxon>
        <taxon>Sar</taxon>
        <taxon>Alveolata</taxon>
        <taxon>Ciliophora</taxon>
        <taxon>Intramacronucleata</taxon>
        <taxon>Spirotrichea</taxon>
        <taxon>Stichotrichia</taxon>
        <taxon>Sporadotrichida</taxon>
        <taxon>Halteriidae</taxon>
        <taxon>Halteria</taxon>
    </lineage>
</organism>
<reference evidence="1" key="1">
    <citation type="submission" date="2019-06" db="EMBL/GenBank/DDBJ databases">
        <authorList>
            <person name="Zheng W."/>
        </authorList>
    </citation>
    <scope>NUCLEOTIDE SEQUENCE</scope>
    <source>
        <strain evidence="1">QDHG01</strain>
    </source>
</reference>
<name>A0A8J8NWX7_HALGN</name>
<proteinExistence type="predicted"/>
<sequence length="86" mass="9711">MGTKHEAAYPDIGHHVHSKQQPQIVLDLVLSVFFPPIDPLRIILHNRVAPANSCTPVIREHSQRECEILIVKHYKEHASVEACAET</sequence>
<keyword evidence="2" id="KW-1185">Reference proteome</keyword>
<dbReference type="AlphaFoldDB" id="A0A8J8NWX7"/>
<accession>A0A8J8NWX7</accession>
<comment type="caution">
    <text evidence="1">The sequence shown here is derived from an EMBL/GenBank/DDBJ whole genome shotgun (WGS) entry which is preliminary data.</text>
</comment>
<protein>
    <submittedName>
        <fullName evidence="1">Uncharacterized protein</fullName>
    </submittedName>
</protein>
<evidence type="ECO:0000313" key="1">
    <source>
        <dbReference type="EMBL" id="TNV83512.1"/>
    </source>
</evidence>
<gene>
    <name evidence="1" type="ORF">FGO68_gene8899</name>
</gene>
<dbReference type="EMBL" id="RRYP01003765">
    <property type="protein sequence ID" value="TNV83512.1"/>
    <property type="molecule type" value="Genomic_DNA"/>
</dbReference>
<dbReference type="Proteomes" id="UP000785679">
    <property type="component" value="Unassembled WGS sequence"/>
</dbReference>
<evidence type="ECO:0000313" key="2">
    <source>
        <dbReference type="Proteomes" id="UP000785679"/>
    </source>
</evidence>